<evidence type="ECO:0000313" key="2">
    <source>
        <dbReference type="EMBL" id="RZO74762.1"/>
    </source>
</evidence>
<protein>
    <submittedName>
        <fullName evidence="2">MarR family transcriptional regulator</fullName>
    </submittedName>
</protein>
<dbReference type="GO" id="GO:0003700">
    <property type="term" value="F:DNA-binding transcription factor activity"/>
    <property type="evidence" value="ECO:0007669"/>
    <property type="project" value="InterPro"/>
</dbReference>
<dbReference type="Pfam" id="PF12802">
    <property type="entry name" value="MarR_2"/>
    <property type="match status" value="1"/>
</dbReference>
<accession>A0A520RWZ2</accession>
<dbReference type="PANTHER" id="PTHR33164">
    <property type="entry name" value="TRANSCRIPTIONAL REGULATOR, MARR FAMILY"/>
    <property type="match status" value="1"/>
</dbReference>
<dbReference type="AlphaFoldDB" id="A0A520RWZ2"/>
<dbReference type="InterPro" id="IPR036390">
    <property type="entry name" value="WH_DNA-bd_sf"/>
</dbReference>
<dbReference type="InterPro" id="IPR036388">
    <property type="entry name" value="WH-like_DNA-bd_sf"/>
</dbReference>
<evidence type="ECO:0000313" key="3">
    <source>
        <dbReference type="Proteomes" id="UP000320404"/>
    </source>
</evidence>
<reference evidence="2 3" key="1">
    <citation type="submission" date="2019-02" db="EMBL/GenBank/DDBJ databases">
        <title>Prokaryotic population dynamics and viral predation in marine succession experiment using metagenomics: the confinement effect.</title>
        <authorList>
            <person name="Haro-Moreno J.M."/>
            <person name="Rodriguez-Valera F."/>
            <person name="Lopez-Perez M."/>
        </authorList>
    </citation>
    <scope>NUCLEOTIDE SEQUENCE [LARGE SCALE GENOMIC DNA]</scope>
    <source>
        <strain evidence="2">MED-G158</strain>
    </source>
</reference>
<proteinExistence type="predicted"/>
<dbReference type="GO" id="GO:0006950">
    <property type="term" value="P:response to stress"/>
    <property type="evidence" value="ECO:0007669"/>
    <property type="project" value="TreeGrafter"/>
</dbReference>
<dbReference type="EMBL" id="SHAH01000084">
    <property type="protein sequence ID" value="RZO74762.1"/>
    <property type="molecule type" value="Genomic_DNA"/>
</dbReference>
<dbReference type="PROSITE" id="PS50995">
    <property type="entry name" value="HTH_MARR_2"/>
    <property type="match status" value="1"/>
</dbReference>
<comment type="caution">
    <text evidence="2">The sequence shown here is derived from an EMBL/GenBank/DDBJ whole genome shotgun (WGS) entry which is preliminary data.</text>
</comment>
<dbReference type="InterPro" id="IPR000835">
    <property type="entry name" value="HTH_MarR-typ"/>
</dbReference>
<sequence>MALSAPANMPLCGGDQIPVRLEKREVPVHSPKRVLFLDLVLSLFRLNGLLIAEGDAMTKQLGLTHARWKVIGAIALSSAGLTVPGIARVLGQSRQAVQRITDVMVEDGLLLYTENPKHKRSALVTLSEDGKETYNMLREVQDPWAIENTEDIPTEELETTLRLVRRLIKKFN</sequence>
<dbReference type="SUPFAM" id="SSF46785">
    <property type="entry name" value="Winged helix' DNA-binding domain"/>
    <property type="match status" value="1"/>
</dbReference>
<dbReference type="SMART" id="SM00347">
    <property type="entry name" value="HTH_MARR"/>
    <property type="match status" value="1"/>
</dbReference>
<dbReference type="InterPro" id="IPR039422">
    <property type="entry name" value="MarR/SlyA-like"/>
</dbReference>
<evidence type="ECO:0000259" key="1">
    <source>
        <dbReference type="PROSITE" id="PS50995"/>
    </source>
</evidence>
<dbReference type="Proteomes" id="UP000320404">
    <property type="component" value="Unassembled WGS sequence"/>
</dbReference>
<name>A0A520RWZ2_9GAMM</name>
<organism evidence="2 3">
    <name type="scientific">OM182 bacterium</name>
    <dbReference type="NCBI Taxonomy" id="2510334"/>
    <lineage>
        <taxon>Bacteria</taxon>
        <taxon>Pseudomonadati</taxon>
        <taxon>Pseudomonadota</taxon>
        <taxon>Gammaproteobacteria</taxon>
        <taxon>OMG group</taxon>
        <taxon>OM182 clade</taxon>
    </lineage>
</organism>
<gene>
    <name evidence="2" type="ORF">EVA69_05355</name>
</gene>
<dbReference type="PANTHER" id="PTHR33164:SF43">
    <property type="entry name" value="HTH-TYPE TRANSCRIPTIONAL REPRESSOR YETL"/>
    <property type="match status" value="1"/>
</dbReference>
<dbReference type="Gene3D" id="1.10.10.10">
    <property type="entry name" value="Winged helix-like DNA-binding domain superfamily/Winged helix DNA-binding domain"/>
    <property type="match status" value="1"/>
</dbReference>
<feature type="domain" description="HTH marR-type" evidence="1">
    <location>
        <begin position="36"/>
        <end position="169"/>
    </location>
</feature>